<dbReference type="Pfam" id="PF26334">
    <property type="entry name" value="Gtf3_N"/>
    <property type="match status" value="1"/>
</dbReference>
<evidence type="ECO:0000313" key="4">
    <source>
        <dbReference type="EMBL" id="EFG26558.2"/>
    </source>
</evidence>
<keyword evidence="5" id="KW-1185">Reference proteome</keyword>
<dbReference type="Proteomes" id="UP000005777">
    <property type="component" value="Unassembled WGS sequence"/>
</dbReference>
<dbReference type="PIRSF" id="PIRSF007023">
    <property type="entry name" value="UDP-Galf_transf"/>
    <property type="match status" value="1"/>
</dbReference>
<dbReference type="HOGENOM" id="CLU_057651_1_0_11"/>
<proteinExistence type="predicted"/>
<reference evidence="4 5" key="1">
    <citation type="submission" date="2012-01" db="EMBL/GenBank/DDBJ databases">
        <title>The Genome Sequence of Scardovia inopinata F0304.</title>
        <authorList>
            <consortium name="The Broad Institute Genome Sequencing Platform"/>
            <person name="Ward D."/>
            <person name="Earl A."/>
            <person name="Feldgarden M."/>
            <person name="Gevers D."/>
            <person name="Young S."/>
            <person name="Zeng Q."/>
            <person name="Koehrsen M."/>
            <person name="Alvarado L."/>
            <person name="Berlin A.M."/>
            <person name="Borenstein D."/>
            <person name="Chapman S.B."/>
            <person name="Chen Z."/>
            <person name="Engels R."/>
            <person name="Freedman E."/>
            <person name="Gellesch M."/>
            <person name="Goldberg J."/>
            <person name="Griggs A."/>
            <person name="Gujja S."/>
            <person name="Heilman E.R."/>
            <person name="Heiman D.I."/>
            <person name="Hepburn T.A."/>
            <person name="Howarth C."/>
            <person name="Jen D."/>
            <person name="Larson L."/>
            <person name="Mehta T."/>
            <person name="Park D."/>
            <person name="Pearson M."/>
            <person name="Richards J."/>
            <person name="Roberts A."/>
            <person name="Saif S."/>
            <person name="Shea T.D."/>
            <person name="Shenoy N."/>
            <person name="Sisk P."/>
            <person name="Stolte C."/>
            <person name="Sykes S.N."/>
            <person name="Walk T."/>
            <person name="White J."/>
            <person name="Yandava C."/>
            <person name="Izard J."/>
            <person name="Baranova O.V."/>
            <person name="Blanton J.M."/>
            <person name="Tanner A.C."/>
            <person name="Dewhirst F."/>
            <person name="Haas B."/>
            <person name="Nusbaum C."/>
            <person name="Birren B."/>
        </authorList>
    </citation>
    <scope>NUCLEOTIDE SEQUENCE [LARGE SCALE GENOMIC DNA]</scope>
    <source>
        <strain evidence="4 5">F0304</strain>
    </source>
</reference>
<organism evidence="4 5">
    <name type="scientific">Scardovia inopinata F0304</name>
    <dbReference type="NCBI Taxonomy" id="641146"/>
    <lineage>
        <taxon>Bacteria</taxon>
        <taxon>Bacillati</taxon>
        <taxon>Actinomycetota</taxon>
        <taxon>Actinomycetes</taxon>
        <taxon>Bifidobacteriales</taxon>
        <taxon>Bifidobacteriaceae</taxon>
        <taxon>Scardovia</taxon>
    </lineage>
</organism>
<protein>
    <recommendedName>
        <fullName evidence="6">Beta-1,6-galactofuranosyltransferase</fullName>
    </recommendedName>
</protein>
<dbReference type="EMBL" id="ADCX01000002">
    <property type="protein sequence ID" value="EFG26558.2"/>
    <property type="molecule type" value="Genomic_DNA"/>
</dbReference>
<evidence type="ECO:0000259" key="3">
    <source>
        <dbReference type="Pfam" id="PF26337"/>
    </source>
</evidence>
<feature type="domain" description="Glucosyltransferase 3-like N-terminal" evidence="2">
    <location>
        <begin position="5"/>
        <end position="148"/>
    </location>
</feature>
<name>W5II66_SCAIO</name>
<evidence type="ECO:0000256" key="1">
    <source>
        <dbReference type="ARBA" id="ARBA00022679"/>
    </source>
</evidence>
<dbReference type="AlphaFoldDB" id="W5II66"/>
<comment type="caution">
    <text evidence="4">The sequence shown here is derived from an EMBL/GenBank/DDBJ whole genome shotgun (WGS) entry which is preliminary data.</text>
</comment>
<dbReference type="eggNOG" id="COG0438">
    <property type="taxonomic scope" value="Bacteria"/>
</dbReference>
<dbReference type="Pfam" id="PF26337">
    <property type="entry name" value="Gtf3_C"/>
    <property type="match status" value="1"/>
</dbReference>
<gene>
    <name evidence="4" type="ORF">HMPREF9020_00178</name>
</gene>
<evidence type="ECO:0008006" key="6">
    <source>
        <dbReference type="Google" id="ProtNLM"/>
    </source>
</evidence>
<feature type="domain" description="Glucosyltransferase 3-like C-terminal" evidence="3">
    <location>
        <begin position="179"/>
        <end position="341"/>
    </location>
</feature>
<keyword evidence="1" id="KW-0808">Transferase</keyword>
<dbReference type="InterPro" id="IPR058591">
    <property type="entry name" value="Gtf3_N"/>
</dbReference>
<dbReference type="Gene3D" id="3.40.50.2000">
    <property type="entry name" value="Glycogen Phosphorylase B"/>
    <property type="match status" value="2"/>
</dbReference>
<evidence type="ECO:0000259" key="2">
    <source>
        <dbReference type="Pfam" id="PF26334"/>
    </source>
</evidence>
<evidence type="ECO:0000313" key="5">
    <source>
        <dbReference type="Proteomes" id="UP000005777"/>
    </source>
</evidence>
<sequence length="346" mass="40051">MNSKKYFIKETSEVIENHAGWKARQDIEEIARMNRWIPIDVRRQFKNTTLEKMKASYEVFFDWRKVFHMVPANSILLVQYPLATFQKISILSLHWLQQMKKKGIKLVMLIHDLEELHLGVNNLDTHFLRLADIIICHNRIMKQYLSEKYSVPILSIEIFDYLISDRIVLDDTTKMHSIDIAGNLSPTKAGYIYKLYQSFPRAHFNLYGPNFLENSEEKIWYRGSFPPSQLIEQMHGQFGLVWDGASIDSCTGESGSYLKYNNPHKMSLYLAAAKPVLIWEQAAQAQFVEDHNIGVVCSSIGAGLKEIYSLSEAKIKSMQQATLDVSRRIREGYYTSRVLDQSLSLL</sequence>
<accession>W5II66</accession>
<dbReference type="InterPro" id="IPR058592">
    <property type="entry name" value="Gtf3_C"/>
</dbReference>